<dbReference type="EMBL" id="JAUCGM010000132">
    <property type="protein sequence ID" value="MDM8562379.1"/>
    <property type="molecule type" value="Genomic_DNA"/>
</dbReference>
<keyword evidence="3" id="KW-1185">Reference proteome</keyword>
<gene>
    <name evidence="2" type="ORF">QUF54_03400</name>
</gene>
<dbReference type="Proteomes" id="UP001171945">
    <property type="component" value="Unassembled WGS sequence"/>
</dbReference>
<keyword evidence="1" id="KW-0812">Transmembrane</keyword>
<protein>
    <submittedName>
        <fullName evidence="2">Uncharacterized protein</fullName>
    </submittedName>
</protein>
<evidence type="ECO:0000313" key="3">
    <source>
        <dbReference type="Proteomes" id="UP001171945"/>
    </source>
</evidence>
<feature type="transmembrane region" description="Helical" evidence="1">
    <location>
        <begin position="20"/>
        <end position="42"/>
    </location>
</feature>
<evidence type="ECO:0000313" key="2">
    <source>
        <dbReference type="EMBL" id="MDM8562379.1"/>
    </source>
</evidence>
<comment type="caution">
    <text evidence="2">The sequence shown here is derived from an EMBL/GenBank/DDBJ whole genome shotgun (WGS) entry which is preliminary data.</text>
</comment>
<name>A0ABT7VRS9_9GAMM</name>
<keyword evidence="1" id="KW-1133">Transmembrane helix</keyword>
<accession>A0ABT7VRS9</accession>
<keyword evidence="1" id="KW-0472">Membrane</keyword>
<proteinExistence type="predicted"/>
<evidence type="ECO:0000256" key="1">
    <source>
        <dbReference type="SAM" id="Phobius"/>
    </source>
</evidence>
<organism evidence="2 3">
    <name type="scientific">Candidatus Marithioploca araucensis</name>
    <dbReference type="NCBI Taxonomy" id="70273"/>
    <lineage>
        <taxon>Bacteria</taxon>
        <taxon>Pseudomonadati</taxon>
        <taxon>Pseudomonadota</taxon>
        <taxon>Gammaproteobacteria</taxon>
        <taxon>Thiotrichales</taxon>
        <taxon>Thiotrichaceae</taxon>
        <taxon>Candidatus Marithioploca</taxon>
    </lineage>
</organism>
<reference evidence="2" key="1">
    <citation type="submission" date="2023-06" db="EMBL/GenBank/DDBJ databases">
        <title>Uncultivated large filamentous bacteria from sulfidic sediments reveal new species and different genomic features in energy metabolism and defense.</title>
        <authorList>
            <person name="Fonseca A."/>
        </authorList>
    </citation>
    <scope>NUCLEOTIDE SEQUENCE</scope>
    <source>
        <strain evidence="2">HSG4</strain>
    </source>
</reference>
<sequence>MVKPNTQVSPFISLLNLFGISLLTSAGVSAVLIGIVLLLSLVG</sequence>